<proteinExistence type="predicted"/>
<evidence type="ECO:0000313" key="1">
    <source>
        <dbReference type="EMBL" id="KAF2652277.1"/>
    </source>
</evidence>
<organism evidence="1 2">
    <name type="scientific">Lophiostoma macrostomum CBS 122681</name>
    <dbReference type="NCBI Taxonomy" id="1314788"/>
    <lineage>
        <taxon>Eukaryota</taxon>
        <taxon>Fungi</taxon>
        <taxon>Dikarya</taxon>
        <taxon>Ascomycota</taxon>
        <taxon>Pezizomycotina</taxon>
        <taxon>Dothideomycetes</taxon>
        <taxon>Pleosporomycetidae</taxon>
        <taxon>Pleosporales</taxon>
        <taxon>Lophiostomataceae</taxon>
        <taxon>Lophiostoma</taxon>
    </lineage>
</organism>
<accession>A0A6A6SZ14</accession>
<name>A0A6A6SZ14_9PLEO</name>
<gene>
    <name evidence="1" type="ORF">K491DRAFT_57052</name>
</gene>
<sequence>MMPTQYMRLEHGVRLGRVRRAPRNVIAPSSRPRIRAQTPQKTKEAPLVIRAALLARWALVALQGSRTPVLPSLESPKVPCNRALDFRAVPFASGDVGIIPSNLVLHYISPTPPTSHKRSPEQPPIPSTFHLAFYNLSNIPSALRPRPRRRRAAQHDDVCGVSVSAIAPSRGIAGHG</sequence>
<reference evidence="1" key="1">
    <citation type="journal article" date="2020" name="Stud. Mycol.">
        <title>101 Dothideomycetes genomes: a test case for predicting lifestyles and emergence of pathogens.</title>
        <authorList>
            <person name="Haridas S."/>
            <person name="Albert R."/>
            <person name="Binder M."/>
            <person name="Bloem J."/>
            <person name="Labutti K."/>
            <person name="Salamov A."/>
            <person name="Andreopoulos B."/>
            <person name="Baker S."/>
            <person name="Barry K."/>
            <person name="Bills G."/>
            <person name="Bluhm B."/>
            <person name="Cannon C."/>
            <person name="Castanera R."/>
            <person name="Culley D."/>
            <person name="Daum C."/>
            <person name="Ezra D."/>
            <person name="Gonzalez J."/>
            <person name="Henrissat B."/>
            <person name="Kuo A."/>
            <person name="Liang C."/>
            <person name="Lipzen A."/>
            <person name="Lutzoni F."/>
            <person name="Magnuson J."/>
            <person name="Mondo S."/>
            <person name="Nolan M."/>
            <person name="Ohm R."/>
            <person name="Pangilinan J."/>
            <person name="Park H.-J."/>
            <person name="Ramirez L."/>
            <person name="Alfaro M."/>
            <person name="Sun H."/>
            <person name="Tritt A."/>
            <person name="Yoshinaga Y."/>
            <person name="Zwiers L.-H."/>
            <person name="Turgeon B."/>
            <person name="Goodwin S."/>
            <person name="Spatafora J."/>
            <person name="Crous P."/>
            <person name="Grigoriev I."/>
        </authorList>
    </citation>
    <scope>NUCLEOTIDE SEQUENCE</scope>
    <source>
        <strain evidence="1">CBS 122681</strain>
    </source>
</reference>
<evidence type="ECO:0000313" key="2">
    <source>
        <dbReference type="Proteomes" id="UP000799324"/>
    </source>
</evidence>
<dbReference type="EMBL" id="MU004406">
    <property type="protein sequence ID" value="KAF2652277.1"/>
    <property type="molecule type" value="Genomic_DNA"/>
</dbReference>
<dbReference type="AlphaFoldDB" id="A0A6A6SZ14"/>
<dbReference type="Proteomes" id="UP000799324">
    <property type="component" value="Unassembled WGS sequence"/>
</dbReference>
<keyword evidence="2" id="KW-1185">Reference proteome</keyword>
<protein>
    <submittedName>
        <fullName evidence="1">Uncharacterized protein</fullName>
    </submittedName>
</protein>